<proteinExistence type="predicted"/>
<keyword evidence="1" id="KW-0812">Transmembrane</keyword>
<protein>
    <submittedName>
        <fullName evidence="2">DUF1576 domain-containing protein</fullName>
    </submittedName>
</protein>
<gene>
    <name evidence="2" type="ORF">ENS59_05930</name>
</gene>
<keyword evidence="1" id="KW-1133">Transmembrane helix</keyword>
<feature type="transmembrane region" description="Helical" evidence="1">
    <location>
        <begin position="35"/>
        <end position="52"/>
    </location>
</feature>
<feature type="transmembrane region" description="Helical" evidence="1">
    <location>
        <begin position="73"/>
        <end position="101"/>
    </location>
</feature>
<evidence type="ECO:0000256" key="1">
    <source>
        <dbReference type="SAM" id="Phobius"/>
    </source>
</evidence>
<feature type="transmembrane region" description="Helical" evidence="1">
    <location>
        <begin position="324"/>
        <end position="342"/>
    </location>
</feature>
<feature type="transmembrane region" description="Helical" evidence="1">
    <location>
        <begin position="293"/>
        <end position="318"/>
    </location>
</feature>
<dbReference type="AlphaFoldDB" id="A0A7C3E986"/>
<dbReference type="InterPro" id="IPR011470">
    <property type="entry name" value="DUF1576"/>
</dbReference>
<evidence type="ECO:0000313" key="2">
    <source>
        <dbReference type="EMBL" id="HFH29036.1"/>
    </source>
</evidence>
<feature type="transmembrane region" description="Helical" evidence="1">
    <location>
        <begin position="113"/>
        <end position="141"/>
    </location>
</feature>
<reference evidence="2" key="1">
    <citation type="journal article" date="2020" name="mSystems">
        <title>Genome- and Community-Level Interaction Insights into Carbon Utilization and Element Cycling Functions of Hydrothermarchaeota in Hydrothermal Sediment.</title>
        <authorList>
            <person name="Zhou Z."/>
            <person name="Liu Y."/>
            <person name="Xu W."/>
            <person name="Pan J."/>
            <person name="Luo Z.H."/>
            <person name="Li M."/>
        </authorList>
    </citation>
    <scope>NUCLEOTIDE SEQUENCE [LARGE SCALE GENOMIC DNA]</scope>
    <source>
        <strain evidence="2">SpSt-503</strain>
    </source>
</reference>
<accession>A0A7C3E986</accession>
<feature type="transmembrane region" description="Helical" evidence="1">
    <location>
        <begin position="416"/>
        <end position="437"/>
    </location>
</feature>
<feature type="transmembrane region" description="Helical" evidence="1">
    <location>
        <begin position="153"/>
        <end position="174"/>
    </location>
</feature>
<feature type="transmembrane region" description="Helical" evidence="1">
    <location>
        <begin position="212"/>
        <end position="233"/>
    </location>
</feature>
<feature type="transmembrane region" description="Helical" evidence="1">
    <location>
        <begin position="180"/>
        <end position="200"/>
    </location>
</feature>
<dbReference type="EMBL" id="DSVL01000184">
    <property type="protein sequence ID" value="HFH29036.1"/>
    <property type="molecule type" value="Genomic_DNA"/>
</dbReference>
<comment type="caution">
    <text evidence="2">The sequence shown here is derived from an EMBL/GenBank/DDBJ whole genome shotgun (WGS) entry which is preliminary data.</text>
</comment>
<organism evidence="2">
    <name type="scientific">Gracilinema caldarium</name>
    <dbReference type="NCBI Taxonomy" id="215591"/>
    <lineage>
        <taxon>Bacteria</taxon>
        <taxon>Pseudomonadati</taxon>
        <taxon>Spirochaetota</taxon>
        <taxon>Spirochaetia</taxon>
        <taxon>Spirochaetales</taxon>
        <taxon>Breznakiellaceae</taxon>
        <taxon>Gracilinema</taxon>
    </lineage>
</organism>
<feature type="transmembrane region" description="Helical" evidence="1">
    <location>
        <begin position="384"/>
        <end position="404"/>
    </location>
</feature>
<name>A0A7C3E986_9SPIR</name>
<dbReference type="Pfam" id="PF07613">
    <property type="entry name" value="DUF1576"/>
    <property type="match status" value="2"/>
</dbReference>
<sequence>MRGQFCGRFERISTMCDTAKYQQEVPVPNKNDTPLMVLLLFISLGLMLAGFFSTSPAHLFEGFINIQKHHGRLLSDFTVIGGTGAALVNAGLMGLFSLLVIKLAKVSISGPTFAAVFTIIGFSLFGKTILNAVPIVFGVFISAKIARKELKSYLLIALFGTALGPLVSFIMAHSGLPGPFALVAGSLAGIVTGILLPPIAMAMLRLHEGFSLYNVGFACGFLGLFLASILVAFQLDISTAIIWNTVPSPLLMLLVPVISLMLILIGISMDTIKNNVNNFLKIQKLPGRLPTNFMDNASTAASLINAGVLGLLGSLYLWLIGADFNGPTLGGLFTVIGFATFGKHLRNTWPVVAGVITATLLFGKSLTAPVPVLALLFGTTLAPIGGEMGIIPGFIAGFLHLLLVDRTASWHGGLDLYNNGFSGGLVATLMLALSEWIKSNRETK</sequence>
<keyword evidence="1" id="KW-0472">Membrane</keyword>
<feature type="transmembrane region" description="Helical" evidence="1">
    <location>
        <begin position="253"/>
        <end position="272"/>
    </location>
</feature>
<feature type="transmembrane region" description="Helical" evidence="1">
    <location>
        <begin position="349"/>
        <end position="378"/>
    </location>
</feature>